<evidence type="ECO:0000259" key="8">
    <source>
        <dbReference type="Pfam" id="PF17676"/>
    </source>
</evidence>
<dbReference type="SUPFAM" id="SSF52317">
    <property type="entry name" value="Class I glutamine amidotransferase-like"/>
    <property type="match status" value="1"/>
</dbReference>
<evidence type="ECO:0000259" key="7">
    <source>
        <dbReference type="Pfam" id="PF02016"/>
    </source>
</evidence>
<keyword evidence="2 9" id="KW-0121">Carboxypeptidase</keyword>
<evidence type="ECO:0000313" key="10">
    <source>
        <dbReference type="Proteomes" id="UP000266206"/>
    </source>
</evidence>
<dbReference type="InterPro" id="IPR029062">
    <property type="entry name" value="Class_I_gatase-like"/>
</dbReference>
<dbReference type="PIRSF" id="PIRSF028757">
    <property type="entry name" value="LD-carboxypeptidase"/>
    <property type="match status" value="1"/>
</dbReference>
<dbReference type="PANTHER" id="PTHR30237:SF2">
    <property type="entry name" value="MUREIN TETRAPEPTIDE CARBOXYPEPTIDASE"/>
    <property type="match status" value="1"/>
</dbReference>
<dbReference type="InterPro" id="IPR040449">
    <property type="entry name" value="Peptidase_S66_N"/>
</dbReference>
<keyword evidence="3" id="KW-0645">Protease</keyword>
<feature type="active site" description="Charge relay system" evidence="6">
    <location>
        <position position="273"/>
    </location>
</feature>
<sequence>MGHHHESAPKGIYLFSPSGVVPDAEALDRARAHLKSMGFRTTVDRTALAVHERFAGTDTQRLAAINRAIKQKQPVVMATRGGYGLSRILPAIDWRAAADSGKTFVGLSDFTLFNLALLAKTGATSFSGPMAFHDFGGKNINDLTAALFTEALSRELEILSFEAPDADPVDARGVLWGGNLAMVASLVGTPFMPKVKGGILFLEDVAEHPYRVERMLAQLWQAGILARQKAIVLGQFTDYKLGPLDNGFDLPSVVAWLRKTVKVPVVTGLPYGHVAVKATLPVGRKVGIATEDGMAYLVLEEH</sequence>
<dbReference type="Pfam" id="PF02016">
    <property type="entry name" value="Peptidase_S66"/>
    <property type="match status" value="1"/>
</dbReference>
<dbReference type="InterPro" id="IPR027478">
    <property type="entry name" value="LdcA_N"/>
</dbReference>
<keyword evidence="4" id="KW-0378">Hydrolase</keyword>
<dbReference type="Proteomes" id="UP000266206">
    <property type="component" value="Unassembled WGS sequence"/>
</dbReference>
<feature type="domain" description="LD-carboxypeptidase C-terminal" evidence="8">
    <location>
        <begin position="172"/>
        <end position="286"/>
    </location>
</feature>
<evidence type="ECO:0000256" key="3">
    <source>
        <dbReference type="ARBA" id="ARBA00022670"/>
    </source>
</evidence>
<feature type="active site" description="Nucleophile" evidence="6">
    <location>
        <position position="108"/>
    </location>
</feature>
<evidence type="ECO:0000256" key="2">
    <source>
        <dbReference type="ARBA" id="ARBA00022645"/>
    </source>
</evidence>
<reference evidence="9 10" key="1">
    <citation type="submission" date="2017-08" db="EMBL/GenBank/DDBJ databases">
        <title>Pusillimonas indicus sp. nov., a member of the family Alcaligenaceae isolated from surface seawater.</title>
        <authorList>
            <person name="Li J."/>
        </authorList>
    </citation>
    <scope>NUCLEOTIDE SEQUENCE [LARGE SCALE GENOMIC DNA]</scope>
    <source>
        <strain evidence="9 10">L52-1-41</strain>
    </source>
</reference>
<feature type="domain" description="LD-carboxypeptidase N-terminal" evidence="7">
    <location>
        <begin position="12"/>
        <end position="128"/>
    </location>
</feature>
<comment type="similarity">
    <text evidence="1">Belongs to the peptidase S66 family.</text>
</comment>
<dbReference type="OrthoDB" id="9807329at2"/>
<dbReference type="GO" id="GO:0004180">
    <property type="term" value="F:carboxypeptidase activity"/>
    <property type="evidence" value="ECO:0007669"/>
    <property type="project" value="UniProtKB-KW"/>
</dbReference>
<dbReference type="EMBL" id="NQYH01000002">
    <property type="protein sequence ID" value="RIY41691.1"/>
    <property type="molecule type" value="Genomic_DNA"/>
</dbReference>
<dbReference type="Pfam" id="PF17676">
    <property type="entry name" value="Peptidase_S66C"/>
    <property type="match status" value="1"/>
</dbReference>
<comment type="caution">
    <text evidence="9">The sequence shown here is derived from an EMBL/GenBank/DDBJ whole genome shotgun (WGS) entry which is preliminary data.</text>
</comment>
<dbReference type="PANTHER" id="PTHR30237">
    <property type="entry name" value="MURAMOYLTETRAPEPTIDE CARBOXYPEPTIDASE"/>
    <property type="match status" value="1"/>
</dbReference>
<dbReference type="InterPro" id="IPR003507">
    <property type="entry name" value="S66_fam"/>
</dbReference>
<evidence type="ECO:0000313" key="9">
    <source>
        <dbReference type="EMBL" id="RIY41691.1"/>
    </source>
</evidence>
<dbReference type="InterPro" id="IPR027461">
    <property type="entry name" value="Carboxypeptidase_A_C_sf"/>
</dbReference>
<evidence type="ECO:0000256" key="4">
    <source>
        <dbReference type="ARBA" id="ARBA00022801"/>
    </source>
</evidence>
<feature type="active site" description="Charge relay system" evidence="6">
    <location>
        <position position="203"/>
    </location>
</feature>
<keyword evidence="5" id="KW-0720">Serine protease</keyword>
<evidence type="ECO:0000256" key="1">
    <source>
        <dbReference type="ARBA" id="ARBA00010233"/>
    </source>
</evidence>
<evidence type="ECO:0000256" key="5">
    <source>
        <dbReference type="ARBA" id="ARBA00022825"/>
    </source>
</evidence>
<proteinExistence type="inferred from homology"/>
<protein>
    <submittedName>
        <fullName evidence="9">LD-carboxypeptidase</fullName>
    </submittedName>
</protein>
<dbReference type="GO" id="GO:0008236">
    <property type="term" value="F:serine-type peptidase activity"/>
    <property type="evidence" value="ECO:0007669"/>
    <property type="project" value="UniProtKB-KW"/>
</dbReference>
<evidence type="ECO:0000256" key="6">
    <source>
        <dbReference type="PIRSR" id="PIRSR028757-1"/>
    </source>
</evidence>
<dbReference type="Gene3D" id="3.40.50.10740">
    <property type="entry name" value="Class I glutamine amidotransferase-like"/>
    <property type="match status" value="1"/>
</dbReference>
<dbReference type="SUPFAM" id="SSF141986">
    <property type="entry name" value="LD-carboxypeptidase A C-terminal domain-like"/>
    <property type="match status" value="1"/>
</dbReference>
<dbReference type="AlphaFoldDB" id="A0A3A1YW18"/>
<name>A0A3A1YW18_9BURK</name>
<gene>
    <name evidence="9" type="ORF">CJP73_04365</name>
</gene>
<dbReference type="InterPro" id="IPR040921">
    <property type="entry name" value="Peptidase_S66C"/>
</dbReference>
<dbReference type="GO" id="GO:0006508">
    <property type="term" value="P:proteolysis"/>
    <property type="evidence" value="ECO:0007669"/>
    <property type="project" value="UniProtKB-KW"/>
</dbReference>
<dbReference type="CDD" id="cd07025">
    <property type="entry name" value="Peptidase_S66"/>
    <property type="match status" value="1"/>
</dbReference>
<dbReference type="RefSeq" id="WP_114420775.1">
    <property type="nucleotide sequence ID" value="NZ_NQYH01000002.1"/>
</dbReference>
<accession>A0A3A1YW18</accession>
<dbReference type="Gene3D" id="3.50.30.60">
    <property type="entry name" value="LD-carboxypeptidase A C-terminal domain-like"/>
    <property type="match status" value="1"/>
</dbReference>
<organism evidence="9 10">
    <name type="scientific">Neopusillimonas maritima</name>
    <dbReference type="NCBI Taxonomy" id="2026239"/>
    <lineage>
        <taxon>Bacteria</taxon>
        <taxon>Pseudomonadati</taxon>
        <taxon>Pseudomonadota</taxon>
        <taxon>Betaproteobacteria</taxon>
        <taxon>Burkholderiales</taxon>
        <taxon>Alcaligenaceae</taxon>
        <taxon>Neopusillimonas</taxon>
    </lineage>
</organism>